<reference evidence="1" key="1">
    <citation type="journal article" date="2020" name="Nature">
        <title>Giant virus diversity and host interactions through global metagenomics.</title>
        <authorList>
            <person name="Schulz F."/>
            <person name="Roux S."/>
            <person name="Paez-Espino D."/>
            <person name="Jungbluth S."/>
            <person name="Walsh D.A."/>
            <person name="Denef V.J."/>
            <person name="McMahon K.D."/>
            <person name="Konstantinidis K.T."/>
            <person name="Eloe-Fadrosh E.A."/>
            <person name="Kyrpides N.C."/>
            <person name="Woyke T."/>
        </authorList>
    </citation>
    <scope>NUCLEOTIDE SEQUENCE</scope>
    <source>
        <strain evidence="1">GVMAG-M-3300027969-2</strain>
    </source>
</reference>
<dbReference type="AlphaFoldDB" id="A0A6C0LT28"/>
<proteinExistence type="predicted"/>
<sequence length="141" mass="16282">MNTLPIIEGLTTNSRLNTINGNTVINDVNNFNKEYNIYIKNGYNDFSVQFTKVTDSYTKVIENSNLKNNVVVDGSHNYIMNNYRDNIQQRQELDDKLKEVYKTKDSLYNSEYKTVYDATMLSGVLLTILASSLLYYSFSQL</sequence>
<name>A0A6C0LT28_9ZZZZ</name>
<dbReference type="EMBL" id="MN740540">
    <property type="protein sequence ID" value="QHU32402.1"/>
    <property type="molecule type" value="Genomic_DNA"/>
</dbReference>
<accession>A0A6C0LT28</accession>
<evidence type="ECO:0000313" key="1">
    <source>
        <dbReference type="EMBL" id="QHU32402.1"/>
    </source>
</evidence>
<organism evidence="1">
    <name type="scientific">viral metagenome</name>
    <dbReference type="NCBI Taxonomy" id="1070528"/>
    <lineage>
        <taxon>unclassified sequences</taxon>
        <taxon>metagenomes</taxon>
        <taxon>organismal metagenomes</taxon>
    </lineage>
</organism>
<protein>
    <submittedName>
        <fullName evidence="1">Uncharacterized protein</fullName>
    </submittedName>
</protein>